<organism evidence="4">
    <name type="scientific">Selaginella moellendorffii</name>
    <name type="common">Spikemoss</name>
    <dbReference type="NCBI Taxonomy" id="88036"/>
    <lineage>
        <taxon>Eukaryota</taxon>
        <taxon>Viridiplantae</taxon>
        <taxon>Streptophyta</taxon>
        <taxon>Embryophyta</taxon>
        <taxon>Tracheophyta</taxon>
        <taxon>Lycopodiopsida</taxon>
        <taxon>Selaginellales</taxon>
        <taxon>Selaginellaceae</taxon>
        <taxon>Selaginella</taxon>
    </lineage>
</organism>
<dbReference type="InterPro" id="IPR036291">
    <property type="entry name" value="NAD(P)-bd_dom_sf"/>
</dbReference>
<dbReference type="InterPro" id="IPR055280">
    <property type="entry name" value="TIC32"/>
</dbReference>
<dbReference type="PANTHER" id="PTHR48476:SF1">
    <property type="entry name" value="SHORT-CHAIN DEHYDROGENASE TIC 32, CHLOROPLASTIC-LIKE"/>
    <property type="match status" value="1"/>
</dbReference>
<dbReference type="Gene3D" id="3.40.50.720">
    <property type="entry name" value="NAD(P)-binding Rossmann-like Domain"/>
    <property type="match status" value="1"/>
</dbReference>
<gene>
    <name evidence="3" type="ORF">SELMODRAFT_428230</name>
</gene>
<dbReference type="eggNOG" id="KOG1208">
    <property type="taxonomic scope" value="Eukaryota"/>
</dbReference>
<evidence type="ECO:0000256" key="2">
    <source>
        <dbReference type="SAM" id="MobiDB-lite"/>
    </source>
</evidence>
<dbReference type="Gramene" id="EFJ09203">
    <property type="protein sequence ID" value="EFJ09203"/>
    <property type="gene ID" value="SELMODRAFT_428230"/>
</dbReference>
<dbReference type="SUPFAM" id="SSF51735">
    <property type="entry name" value="NAD(P)-binding Rossmann-fold domains"/>
    <property type="match status" value="1"/>
</dbReference>
<dbReference type="InterPro" id="IPR029058">
    <property type="entry name" value="AB_hydrolase_fold"/>
</dbReference>
<dbReference type="InParanoid" id="D8T257"/>
<dbReference type="SUPFAM" id="SSF53474">
    <property type="entry name" value="alpha/beta-Hydrolases"/>
    <property type="match status" value="1"/>
</dbReference>
<dbReference type="EMBL" id="GL377665">
    <property type="protein sequence ID" value="EFJ09203.1"/>
    <property type="molecule type" value="Genomic_DNA"/>
</dbReference>
<proteinExistence type="predicted"/>
<feature type="region of interest" description="Disordered" evidence="2">
    <location>
        <begin position="321"/>
        <end position="340"/>
    </location>
</feature>
<sequence length="1044" mass="118536">MELESKVKKARVARAREVDVAELRNQGSKVSLPFPGLEDSCKIKRPPREFAFCSTEEYIGFRIAVKPLLSDSMGGVFILTGTKGGGKSSMLRAFAWELIKVFDEFNKRPQPGYPITRVVCIWYLDVDHPVAEQVRDVLLFTFCNEKGAEEAIAYMETPEDAKAFLESRRRLGERIVLLTDDGEERHDLRTGSDAEKRKAARKWTDELWGQAHVVVKALSPNSEALKESRFQGSPTVYNISKMFTKAERDAYLSGTVLGKFLENYPEHWGDVEDLGACHPLSLSILVNHCNSLTGCVSGARKKYIELDELYDIWRNPSATTDPSAADSSAAAAPATGPSATDSNQLIEEYCHRLEWKMLVRRYKQDPEFQDLKKAIRRNMANLDPELPYTELPVLFPAFTAVTEFCTPFIARIHMEEVNRRLASTAYRNKVLMAYARQRLADVRGMNWAELGWLIETFIGEVICKKGMKLGDFKVPREFTKLPFEGAEPKQVQAKGFRDGQGVVLLPDSYFFKYTDFVVVFKSEGVVHIIAGQITMNPKNHRKSEQKFVKKSYVQMWVPDVSEDELRVHYAFFSPTKVDLNPVDKEADAMEYQLHASTFLESFADGITEEDCKLLEELEEKRKEAMEKSKQSKKERRSKMDPAVLNWVDKCKKAFLQAKARKHRIWVTGTKERIVKSILDAGVMKDCGGPGRQCAACAILEGPFSQLRSRRRPRPKCDSKENLKRKKLMRKTSSSSDEQKQKWKKTGWGLTSRPCKKSGRDKNGLPNPYEHQSQVDLLLSFCQQLKFSSVVLVGHDDSGLLALMAAANILTTLSSTQIAVSSSRYCHLLEFWSTLLWDGTYSGHFCARRWRPLRKVFVNLSSVAHITSYSGGIQFSHLNDKTWFNLSSVAHIASYSSGIQFSHLNDKTWFNLSSVTHIASYSGGIQFSHLNDKTWFNLSSVAHIASYSGGIQFSHLNDKTWYSDTRAYSQSKLANFFHAKELAIRFKAEGVDITANAVHPGFIMTPLMAMRFKVEMATAKRMIRRTPPQYLFFNKQITNVRVHSI</sequence>
<keyword evidence="1" id="KW-0175">Coiled coil</keyword>
<dbReference type="KEGG" id="smo:SELMODRAFT_428230"/>
<dbReference type="eggNOG" id="KOG1454">
    <property type="taxonomic scope" value="Eukaryota"/>
</dbReference>
<reference evidence="3 4" key="1">
    <citation type="journal article" date="2011" name="Science">
        <title>The Selaginella genome identifies genetic changes associated with the evolution of vascular plants.</title>
        <authorList>
            <person name="Banks J.A."/>
            <person name="Nishiyama T."/>
            <person name="Hasebe M."/>
            <person name="Bowman J.L."/>
            <person name="Gribskov M."/>
            <person name="dePamphilis C."/>
            <person name="Albert V.A."/>
            <person name="Aono N."/>
            <person name="Aoyama T."/>
            <person name="Ambrose B.A."/>
            <person name="Ashton N.W."/>
            <person name="Axtell M.J."/>
            <person name="Barker E."/>
            <person name="Barker M.S."/>
            <person name="Bennetzen J.L."/>
            <person name="Bonawitz N.D."/>
            <person name="Chapple C."/>
            <person name="Cheng C."/>
            <person name="Correa L.G."/>
            <person name="Dacre M."/>
            <person name="DeBarry J."/>
            <person name="Dreyer I."/>
            <person name="Elias M."/>
            <person name="Engstrom E.M."/>
            <person name="Estelle M."/>
            <person name="Feng L."/>
            <person name="Finet C."/>
            <person name="Floyd S.K."/>
            <person name="Frommer W.B."/>
            <person name="Fujita T."/>
            <person name="Gramzow L."/>
            <person name="Gutensohn M."/>
            <person name="Harholt J."/>
            <person name="Hattori M."/>
            <person name="Heyl A."/>
            <person name="Hirai T."/>
            <person name="Hiwatashi Y."/>
            <person name="Ishikawa M."/>
            <person name="Iwata M."/>
            <person name="Karol K.G."/>
            <person name="Koehler B."/>
            <person name="Kolukisaoglu U."/>
            <person name="Kubo M."/>
            <person name="Kurata T."/>
            <person name="Lalonde S."/>
            <person name="Li K."/>
            <person name="Li Y."/>
            <person name="Litt A."/>
            <person name="Lyons E."/>
            <person name="Manning G."/>
            <person name="Maruyama T."/>
            <person name="Michael T.P."/>
            <person name="Mikami K."/>
            <person name="Miyazaki S."/>
            <person name="Morinaga S."/>
            <person name="Murata T."/>
            <person name="Mueller-Roeber B."/>
            <person name="Nelson D.R."/>
            <person name="Obara M."/>
            <person name="Oguri Y."/>
            <person name="Olmstead R.G."/>
            <person name="Onodera N."/>
            <person name="Petersen B.L."/>
            <person name="Pils B."/>
            <person name="Prigge M."/>
            <person name="Rensing S.A."/>
            <person name="Riano-Pachon D.M."/>
            <person name="Roberts A.W."/>
            <person name="Sato Y."/>
            <person name="Scheller H.V."/>
            <person name="Schulz B."/>
            <person name="Schulz C."/>
            <person name="Shakirov E.V."/>
            <person name="Shibagaki N."/>
            <person name="Shinohara N."/>
            <person name="Shippen D.E."/>
            <person name="Soerensen I."/>
            <person name="Sotooka R."/>
            <person name="Sugimoto N."/>
            <person name="Sugita M."/>
            <person name="Sumikawa N."/>
            <person name="Tanurdzic M."/>
            <person name="Theissen G."/>
            <person name="Ulvskov P."/>
            <person name="Wakazuki S."/>
            <person name="Weng J.K."/>
            <person name="Willats W.W."/>
            <person name="Wipf D."/>
            <person name="Wolf P.G."/>
            <person name="Yang L."/>
            <person name="Zimmer A.D."/>
            <person name="Zhu Q."/>
            <person name="Mitros T."/>
            <person name="Hellsten U."/>
            <person name="Loque D."/>
            <person name="Otillar R."/>
            <person name="Salamov A."/>
            <person name="Schmutz J."/>
            <person name="Shapiro H."/>
            <person name="Lindquist E."/>
            <person name="Lucas S."/>
            <person name="Rokhsar D."/>
            <person name="Grigoriev I.V."/>
        </authorList>
    </citation>
    <scope>NUCLEOTIDE SEQUENCE [LARGE SCALE GENOMIC DNA]</scope>
</reference>
<evidence type="ECO:0000313" key="4">
    <source>
        <dbReference type="Proteomes" id="UP000001514"/>
    </source>
</evidence>
<evidence type="ECO:0000256" key="1">
    <source>
        <dbReference type="SAM" id="Coils"/>
    </source>
</evidence>
<name>D8T257_SELML</name>
<accession>D8T257</accession>
<feature type="coiled-coil region" evidence="1">
    <location>
        <begin position="607"/>
        <end position="634"/>
    </location>
</feature>
<dbReference type="Proteomes" id="UP000001514">
    <property type="component" value="Unassembled WGS sequence"/>
</dbReference>
<keyword evidence="4" id="KW-1185">Reference proteome</keyword>
<evidence type="ECO:0000313" key="3">
    <source>
        <dbReference type="EMBL" id="EFJ09203.1"/>
    </source>
</evidence>
<dbReference type="STRING" id="88036.D8T257"/>
<protein>
    <submittedName>
        <fullName evidence="3">Uncharacterized protein</fullName>
    </submittedName>
</protein>
<dbReference type="PANTHER" id="PTHR48476">
    <property type="entry name" value="SHORT-CHAIN DEHYDROGENASE TIC 32, CHLOROPLASTIC-LIKE"/>
    <property type="match status" value="1"/>
</dbReference>
<dbReference type="AlphaFoldDB" id="D8T257"/>
<dbReference type="HOGENOM" id="CLU_292126_0_0_1"/>
<feature type="region of interest" description="Disordered" evidence="2">
    <location>
        <begin position="706"/>
        <end position="766"/>
    </location>
</feature>